<accession>A0ACB9ZZ61</accession>
<evidence type="ECO:0000313" key="2">
    <source>
        <dbReference type="Proteomes" id="UP001060085"/>
    </source>
</evidence>
<comment type="caution">
    <text evidence="1">The sequence shown here is derived from an EMBL/GenBank/DDBJ whole genome shotgun (WGS) entry which is preliminary data.</text>
</comment>
<proteinExistence type="predicted"/>
<dbReference type="EMBL" id="CM044707">
    <property type="protein sequence ID" value="KAI5653204.1"/>
    <property type="molecule type" value="Genomic_DNA"/>
</dbReference>
<gene>
    <name evidence="1" type="ORF">M9H77_30391</name>
</gene>
<sequence>MQTLVEVRMLKKEEAGRGKRVPSGVRAPDRFISVKEVANFEEWTRKRRKIAPGHRVDLNDMEGMEIIPNLFNNIGWVPLFTANELFYPEMIYEFYANLHKGRNEFWFYGHRAYASHSIIIHQAFAIWLLPYDDISIFCTQLGWSW</sequence>
<reference evidence="2" key="1">
    <citation type="journal article" date="2023" name="Nat. Plants">
        <title>Single-cell RNA sequencing provides a high-resolution roadmap for understanding the multicellular compartmentation of specialized metabolism.</title>
        <authorList>
            <person name="Sun S."/>
            <person name="Shen X."/>
            <person name="Li Y."/>
            <person name="Li Y."/>
            <person name="Wang S."/>
            <person name="Li R."/>
            <person name="Zhang H."/>
            <person name="Shen G."/>
            <person name="Guo B."/>
            <person name="Wei J."/>
            <person name="Xu J."/>
            <person name="St-Pierre B."/>
            <person name="Chen S."/>
            <person name="Sun C."/>
        </authorList>
    </citation>
    <scope>NUCLEOTIDE SEQUENCE [LARGE SCALE GENOMIC DNA]</scope>
</reference>
<keyword evidence="2" id="KW-1185">Reference proteome</keyword>
<name>A0ACB9ZZ61_CATRO</name>
<organism evidence="1 2">
    <name type="scientific">Catharanthus roseus</name>
    <name type="common">Madagascar periwinkle</name>
    <name type="synonym">Vinca rosea</name>
    <dbReference type="NCBI Taxonomy" id="4058"/>
    <lineage>
        <taxon>Eukaryota</taxon>
        <taxon>Viridiplantae</taxon>
        <taxon>Streptophyta</taxon>
        <taxon>Embryophyta</taxon>
        <taxon>Tracheophyta</taxon>
        <taxon>Spermatophyta</taxon>
        <taxon>Magnoliopsida</taxon>
        <taxon>eudicotyledons</taxon>
        <taxon>Gunneridae</taxon>
        <taxon>Pentapetalae</taxon>
        <taxon>asterids</taxon>
        <taxon>lamiids</taxon>
        <taxon>Gentianales</taxon>
        <taxon>Apocynaceae</taxon>
        <taxon>Rauvolfioideae</taxon>
        <taxon>Vinceae</taxon>
        <taxon>Catharanthinae</taxon>
        <taxon>Catharanthus</taxon>
    </lineage>
</organism>
<protein>
    <submittedName>
        <fullName evidence="1">Uncharacterized protein</fullName>
    </submittedName>
</protein>
<dbReference type="Proteomes" id="UP001060085">
    <property type="component" value="Linkage Group LG07"/>
</dbReference>
<evidence type="ECO:0000313" key="1">
    <source>
        <dbReference type="EMBL" id="KAI5653204.1"/>
    </source>
</evidence>